<comment type="caution">
    <text evidence="1">The sequence shown here is derived from an EMBL/GenBank/DDBJ whole genome shotgun (WGS) entry which is preliminary data.</text>
</comment>
<organism evidence="1 2">
    <name type="scientific">Flavonifractor plautii ATCC 29863</name>
    <dbReference type="NCBI Taxonomy" id="411475"/>
    <lineage>
        <taxon>Bacteria</taxon>
        <taxon>Bacillati</taxon>
        <taxon>Bacillota</taxon>
        <taxon>Clostridia</taxon>
        <taxon>Eubacteriales</taxon>
        <taxon>Oscillospiraceae</taxon>
        <taxon>Flavonifractor</taxon>
    </lineage>
</organism>
<dbReference type="AlphaFoldDB" id="G9YUN2"/>
<reference evidence="1 2" key="1">
    <citation type="submission" date="2011-08" db="EMBL/GenBank/DDBJ databases">
        <authorList>
            <person name="Weinstock G."/>
            <person name="Sodergren E."/>
            <person name="Clifton S."/>
            <person name="Fulton L."/>
            <person name="Fulton B."/>
            <person name="Courtney L."/>
            <person name="Fronick C."/>
            <person name="Harrison M."/>
            <person name="Strong C."/>
            <person name="Farmer C."/>
            <person name="Delahaunty K."/>
            <person name="Markovic C."/>
            <person name="Hall O."/>
            <person name="Minx P."/>
            <person name="Tomlinson C."/>
            <person name="Mitreva M."/>
            <person name="Hou S."/>
            <person name="Chen J."/>
            <person name="Wollam A."/>
            <person name="Pepin K.H."/>
            <person name="Johnson M."/>
            <person name="Bhonagiri V."/>
            <person name="Zhang X."/>
            <person name="Suruliraj S."/>
            <person name="Warren W."/>
            <person name="Chinwalla A."/>
            <person name="Mardis E.R."/>
            <person name="Wilson R.K."/>
        </authorList>
    </citation>
    <scope>NUCLEOTIDE SEQUENCE [LARGE SCALE GENOMIC DNA]</scope>
    <source>
        <strain evidence="1 2">ATCC 29863</strain>
    </source>
</reference>
<dbReference type="Proteomes" id="UP000004459">
    <property type="component" value="Unassembled WGS sequence"/>
</dbReference>
<evidence type="ECO:0000313" key="2">
    <source>
        <dbReference type="Proteomes" id="UP000004459"/>
    </source>
</evidence>
<sequence>MPLRGNSPSALIGPRQLSSTLAVGAALVAARPLRPAAAFS</sequence>
<proteinExistence type="predicted"/>
<gene>
    <name evidence="1" type="ORF">HMPREF0372_03246</name>
</gene>
<name>G9YUN2_FLAPL</name>
<dbReference type="EMBL" id="AGCK01000260">
    <property type="protein sequence ID" value="EHM42026.1"/>
    <property type="molecule type" value="Genomic_DNA"/>
</dbReference>
<evidence type="ECO:0000313" key="1">
    <source>
        <dbReference type="EMBL" id="EHM42026.1"/>
    </source>
</evidence>
<protein>
    <submittedName>
        <fullName evidence="1">Uncharacterized protein</fullName>
    </submittedName>
</protein>
<accession>G9YUN2</accession>
<dbReference type="HOGENOM" id="CLU_3290020_0_0_9"/>